<comment type="similarity">
    <text evidence="1">Belongs to the LEA type 1 family.</text>
</comment>
<dbReference type="PANTHER" id="PTHR33493">
    <property type="entry name" value="LATE EMBRYOGENESIS ABUNDANT PROTEIN 6-RELATED"/>
    <property type="match status" value="1"/>
</dbReference>
<dbReference type="OMA" id="APRTMFI"/>
<gene>
    <name evidence="3" type="ORF">TRIUR3_04889</name>
</gene>
<evidence type="ECO:0000256" key="1">
    <source>
        <dbReference type="ARBA" id="ARBA00010975"/>
    </source>
</evidence>
<organism evidence="3">
    <name type="scientific">Triticum urartu</name>
    <name type="common">Red wild einkorn</name>
    <name type="synonym">Crithodium urartu</name>
    <dbReference type="NCBI Taxonomy" id="4572"/>
    <lineage>
        <taxon>Eukaryota</taxon>
        <taxon>Viridiplantae</taxon>
        <taxon>Streptophyta</taxon>
        <taxon>Embryophyta</taxon>
        <taxon>Tracheophyta</taxon>
        <taxon>Spermatophyta</taxon>
        <taxon>Magnoliopsida</taxon>
        <taxon>Liliopsida</taxon>
        <taxon>Poales</taxon>
        <taxon>Poaceae</taxon>
        <taxon>BOP clade</taxon>
        <taxon>Pooideae</taxon>
        <taxon>Triticodae</taxon>
        <taxon>Triticeae</taxon>
        <taxon>Triticinae</taxon>
        <taxon>Triticum</taxon>
    </lineage>
</organism>
<accession>M7ZZJ5</accession>
<dbReference type="PANTHER" id="PTHR33493:SF21">
    <property type="match status" value="1"/>
</dbReference>
<dbReference type="AlphaFoldDB" id="M7ZZJ5"/>
<protein>
    <submittedName>
        <fullName evidence="3">Uncharacterized protein</fullName>
    </submittedName>
</protein>
<evidence type="ECO:0000256" key="2">
    <source>
        <dbReference type="SAM" id="MobiDB-lite"/>
    </source>
</evidence>
<dbReference type="EMBL" id="KD048239">
    <property type="protein sequence ID" value="EMS65131.1"/>
    <property type="molecule type" value="Genomic_DNA"/>
</dbReference>
<feature type="compositionally biased region" description="Basic and acidic residues" evidence="2">
    <location>
        <begin position="39"/>
        <end position="59"/>
    </location>
</feature>
<reference evidence="3" key="1">
    <citation type="journal article" date="2013" name="Nature">
        <title>Draft genome of the wheat A-genome progenitor Triticum urartu.</title>
        <authorList>
            <person name="Ling H.Q."/>
            <person name="Zhao S."/>
            <person name="Liu D."/>
            <person name="Wang J."/>
            <person name="Sun H."/>
            <person name="Zhang C."/>
            <person name="Fan H."/>
            <person name="Li D."/>
            <person name="Dong L."/>
            <person name="Tao Y."/>
            <person name="Gao C."/>
            <person name="Wu H."/>
            <person name="Li Y."/>
            <person name="Cui Y."/>
            <person name="Guo X."/>
            <person name="Zheng S."/>
            <person name="Wang B."/>
            <person name="Yu K."/>
            <person name="Liang Q."/>
            <person name="Yang W."/>
            <person name="Lou X."/>
            <person name="Chen J."/>
            <person name="Feng M."/>
            <person name="Jian J."/>
            <person name="Zhang X."/>
            <person name="Luo G."/>
            <person name="Jiang Y."/>
            <person name="Liu J."/>
            <person name="Wang Z."/>
            <person name="Sha Y."/>
            <person name="Zhang B."/>
            <person name="Wu H."/>
            <person name="Tang D."/>
            <person name="Shen Q."/>
            <person name="Xue P."/>
            <person name="Zou S."/>
            <person name="Wang X."/>
            <person name="Liu X."/>
            <person name="Wang F."/>
            <person name="Yang Y."/>
            <person name="An X."/>
            <person name="Dong Z."/>
            <person name="Zhang K."/>
            <person name="Zhang X."/>
            <person name="Luo M.C."/>
            <person name="Dvorak J."/>
            <person name="Tong Y."/>
            <person name="Wang J."/>
            <person name="Yang H."/>
            <person name="Li Z."/>
            <person name="Wang D."/>
            <person name="Zhang A."/>
            <person name="Wang J."/>
        </authorList>
    </citation>
    <scope>NUCLEOTIDE SEQUENCE</scope>
</reference>
<proteinExistence type="inferred from homology"/>
<feature type="region of interest" description="Disordered" evidence="2">
    <location>
        <begin position="39"/>
        <end position="76"/>
    </location>
</feature>
<name>M7ZZJ5_TRIUA</name>
<evidence type="ECO:0000313" key="3">
    <source>
        <dbReference type="EMBL" id="EMS65131.1"/>
    </source>
</evidence>
<dbReference type="Pfam" id="PF03760">
    <property type="entry name" value="LEA_1"/>
    <property type="match status" value="1"/>
</dbReference>
<sequence length="104" mass="11340">MKIAPRTMFIAQQAKVKVKDGASALRAKAKIVWAKLAEKTEAATSRSHDERQLAHERGRAKVAAAEAQLHQEKVAHREAAMEHRLHKHAGVGGHNHKHGAGGVH</sequence>
<dbReference type="InterPro" id="IPR005513">
    <property type="entry name" value="LEA_1"/>
</dbReference>
<dbReference type="GO" id="GO:0009793">
    <property type="term" value="P:embryo development ending in seed dormancy"/>
    <property type="evidence" value="ECO:0007669"/>
    <property type="project" value="InterPro"/>
</dbReference>